<evidence type="ECO:0000313" key="3">
    <source>
        <dbReference type="Proteomes" id="UP000031671"/>
    </source>
</evidence>
<dbReference type="SUPFAM" id="SSF52540">
    <property type="entry name" value="P-loop containing nucleoside triphosphate hydrolases"/>
    <property type="match status" value="1"/>
</dbReference>
<name>A0A0B8NUF7_9VIBR</name>
<dbReference type="InterPro" id="IPR052934">
    <property type="entry name" value="Methyl-DNA_Rec/Restrict_Enz"/>
</dbReference>
<keyword evidence="3" id="KW-1185">Reference proteome</keyword>
<protein>
    <recommendedName>
        <fullName evidence="1">ATPase dynein-related AAA domain-containing protein</fullName>
    </recommendedName>
</protein>
<dbReference type="RefSeq" id="WP_261836686.1">
    <property type="nucleotide sequence ID" value="NZ_AP024882.1"/>
</dbReference>
<accession>A0A0B8NUF7</accession>
<feature type="domain" description="ATPase dynein-related AAA" evidence="1">
    <location>
        <begin position="238"/>
        <end position="397"/>
    </location>
</feature>
<evidence type="ECO:0000313" key="2">
    <source>
        <dbReference type="EMBL" id="GAM58170.1"/>
    </source>
</evidence>
<proteinExistence type="predicted"/>
<dbReference type="EMBL" id="BBRZ01000076">
    <property type="protein sequence ID" value="GAM58170.1"/>
    <property type="molecule type" value="Genomic_DNA"/>
</dbReference>
<reference evidence="2 3" key="2">
    <citation type="submission" date="2015-01" db="EMBL/GenBank/DDBJ databases">
        <authorList>
            <consortium name="NBRP consortium"/>
            <person name="Sawabe T."/>
            <person name="Meirelles P."/>
            <person name="Feng G."/>
            <person name="Sayaka M."/>
            <person name="Hattori M."/>
            <person name="Ohkuma M."/>
        </authorList>
    </citation>
    <scope>NUCLEOTIDE SEQUENCE [LARGE SCALE GENOMIC DNA]</scope>
    <source>
        <strain evidence="3">JCM 19231</strain>
    </source>
</reference>
<sequence>MLQDLALLKRQAEESVSDNLSTELKFDNDAKTQLFEVYRAAYSSYSPVLQDNLIKITNSNSQAAYLPFNWFARIRHCRSIIAALQDYAIHAQELKRLLEDSTMRALPALLWRDEIDAGQVAIIDTYVNENFSDVDDRSRFNDFLSGEVWLDRKGDGLSGKKLNRKPSDYIASCVTSICKLINDTAGKLEHFIAIYIEEESVRSLIDSLSAEDPSEIAPSLGSSTTVSSITTGHNKIYYGAPGTGKSYSLKQGLDEKQLIRTVFHPDTQYSDFVGCLKPVMEGGSVTYQFRAGPFTEALIKAVNDPSNPYNLVIEEINRAAAAAVFGEIFQLLDREEDGTSTYAIDISDPDLLNYLNSHTSGAFSSKKIKLPSNLSLLATMNSSDQAVMPMDTAFKRRWEFEYLRIDYSKASKGELTVNINGIDGVESCTVSWADFSKAINSLLVSERIAEDRLLGHRFIGENEFKSGSDHILKGKLLMYLWDDVLRHGQHTVIFRESAEVKGTTTSITNFGQLISAYEQGAAVFNEALESKLSECAIVPIEPEVISDGD</sequence>
<dbReference type="Proteomes" id="UP000031671">
    <property type="component" value="Unassembled WGS sequence"/>
</dbReference>
<evidence type="ECO:0000259" key="1">
    <source>
        <dbReference type="Pfam" id="PF07728"/>
    </source>
</evidence>
<dbReference type="Pfam" id="PF07728">
    <property type="entry name" value="AAA_5"/>
    <property type="match status" value="1"/>
</dbReference>
<reference evidence="2 3" key="1">
    <citation type="submission" date="2015-01" db="EMBL/GenBank/DDBJ databases">
        <title>Vibrio sp. C1 JCM 19231 whole genome shotgun sequence.</title>
        <authorList>
            <person name="Sawabe T."/>
            <person name="Meirelles P."/>
            <person name="Feng G."/>
            <person name="Sayaka M."/>
            <person name="Hattori M."/>
            <person name="Ohkuma M."/>
        </authorList>
    </citation>
    <scope>NUCLEOTIDE SEQUENCE [LARGE SCALE GENOMIC DNA]</scope>
    <source>
        <strain evidence="3">JCM 19231</strain>
    </source>
</reference>
<dbReference type="GO" id="GO:0005524">
    <property type="term" value="F:ATP binding"/>
    <property type="evidence" value="ECO:0007669"/>
    <property type="project" value="InterPro"/>
</dbReference>
<comment type="caution">
    <text evidence="2">The sequence shown here is derived from an EMBL/GenBank/DDBJ whole genome shotgun (WGS) entry which is preliminary data.</text>
</comment>
<dbReference type="InterPro" id="IPR011704">
    <property type="entry name" value="ATPase_dyneun-rel_AAA"/>
</dbReference>
<dbReference type="Gene3D" id="3.40.50.300">
    <property type="entry name" value="P-loop containing nucleotide triphosphate hydrolases"/>
    <property type="match status" value="1"/>
</dbReference>
<dbReference type="GO" id="GO:0016887">
    <property type="term" value="F:ATP hydrolysis activity"/>
    <property type="evidence" value="ECO:0007669"/>
    <property type="project" value="InterPro"/>
</dbReference>
<dbReference type="InterPro" id="IPR027417">
    <property type="entry name" value="P-loop_NTPase"/>
</dbReference>
<dbReference type="AlphaFoldDB" id="A0A0B8NUF7"/>
<gene>
    <name evidence="2" type="ORF">JCM19231_1551</name>
</gene>
<organism evidence="2 3">
    <name type="scientific">Vibrio ishigakensis</name>
    <dbReference type="NCBI Taxonomy" id="1481914"/>
    <lineage>
        <taxon>Bacteria</taxon>
        <taxon>Pseudomonadati</taxon>
        <taxon>Pseudomonadota</taxon>
        <taxon>Gammaproteobacteria</taxon>
        <taxon>Vibrionales</taxon>
        <taxon>Vibrionaceae</taxon>
        <taxon>Vibrio</taxon>
    </lineage>
</organism>
<dbReference type="PANTHER" id="PTHR37291">
    <property type="entry name" value="5-METHYLCYTOSINE-SPECIFIC RESTRICTION ENZYME B"/>
    <property type="match status" value="1"/>
</dbReference>
<dbReference type="PANTHER" id="PTHR37291:SF1">
    <property type="entry name" value="TYPE IV METHYL-DIRECTED RESTRICTION ENZYME ECOKMCRB SUBUNIT"/>
    <property type="match status" value="1"/>
</dbReference>